<sequence>MELVIMTKITNTWFQCALCPVEGDTYYLLTRDGKEIKVCEICYKRLTEVKNNGREIHTDNYTDNQR</sequence>
<comment type="caution">
    <text evidence="1">The sequence shown here is derived from an EMBL/GenBank/DDBJ whole genome shotgun (WGS) entry which is preliminary data.</text>
</comment>
<proteinExistence type="predicted"/>
<protein>
    <submittedName>
        <fullName evidence="1">Uncharacterized protein</fullName>
    </submittedName>
</protein>
<dbReference type="EMBL" id="LAZR01033888">
    <property type="protein sequence ID" value="KKL46843.1"/>
    <property type="molecule type" value="Genomic_DNA"/>
</dbReference>
<name>A0A0F9CBU2_9ZZZZ</name>
<evidence type="ECO:0000313" key="1">
    <source>
        <dbReference type="EMBL" id="KKL46843.1"/>
    </source>
</evidence>
<accession>A0A0F9CBU2</accession>
<organism evidence="1">
    <name type="scientific">marine sediment metagenome</name>
    <dbReference type="NCBI Taxonomy" id="412755"/>
    <lineage>
        <taxon>unclassified sequences</taxon>
        <taxon>metagenomes</taxon>
        <taxon>ecological metagenomes</taxon>
    </lineage>
</organism>
<dbReference type="AlphaFoldDB" id="A0A0F9CBU2"/>
<reference evidence="1" key="1">
    <citation type="journal article" date="2015" name="Nature">
        <title>Complex archaea that bridge the gap between prokaryotes and eukaryotes.</title>
        <authorList>
            <person name="Spang A."/>
            <person name="Saw J.H."/>
            <person name="Jorgensen S.L."/>
            <person name="Zaremba-Niedzwiedzka K."/>
            <person name="Martijn J."/>
            <person name="Lind A.E."/>
            <person name="van Eijk R."/>
            <person name="Schleper C."/>
            <person name="Guy L."/>
            <person name="Ettema T.J."/>
        </authorList>
    </citation>
    <scope>NUCLEOTIDE SEQUENCE</scope>
</reference>
<gene>
    <name evidence="1" type="ORF">LCGC14_2341520</name>
</gene>